<evidence type="ECO:0000256" key="4">
    <source>
        <dbReference type="ARBA" id="ARBA00016218"/>
    </source>
</evidence>
<evidence type="ECO:0000256" key="7">
    <source>
        <dbReference type="ARBA" id="ARBA00022777"/>
    </source>
</evidence>
<evidence type="ECO:0000256" key="9">
    <source>
        <dbReference type="ARBA" id="ARBA00022909"/>
    </source>
</evidence>
<dbReference type="EC" id="2.7.6.3" evidence="3"/>
<keyword evidence="16" id="KW-1185">Reference proteome</keyword>
<dbReference type="InterPro" id="IPR035907">
    <property type="entry name" value="Hppk_sf"/>
</dbReference>
<dbReference type="GO" id="GO:0005524">
    <property type="term" value="F:ATP binding"/>
    <property type="evidence" value="ECO:0007669"/>
    <property type="project" value="UniProtKB-KW"/>
</dbReference>
<name>A0A3N1KPM0_9PROT</name>
<comment type="pathway">
    <text evidence="1">Cofactor biosynthesis; tetrahydrofolate biosynthesis; 2-amino-4-hydroxy-6-hydroxymethyl-7,8-dihydropteridine diphosphate from 7,8-dihydroneopterin triphosphate: step 4/4.</text>
</comment>
<gene>
    <name evidence="15" type="ORF">EDC65_5098</name>
</gene>
<evidence type="ECO:0000256" key="12">
    <source>
        <dbReference type="ARBA" id="ARBA00033413"/>
    </source>
</evidence>
<evidence type="ECO:0000256" key="2">
    <source>
        <dbReference type="ARBA" id="ARBA00005810"/>
    </source>
</evidence>
<evidence type="ECO:0000313" key="16">
    <source>
        <dbReference type="Proteomes" id="UP000278222"/>
    </source>
</evidence>
<dbReference type="PROSITE" id="PS00794">
    <property type="entry name" value="HPPK"/>
    <property type="match status" value="1"/>
</dbReference>
<evidence type="ECO:0000256" key="13">
    <source>
        <dbReference type="SAM" id="MobiDB-lite"/>
    </source>
</evidence>
<dbReference type="UniPathway" id="UPA00077">
    <property type="reaction ID" value="UER00155"/>
</dbReference>
<proteinExistence type="inferred from homology"/>
<evidence type="ECO:0000313" key="15">
    <source>
        <dbReference type="EMBL" id="ROP81242.1"/>
    </source>
</evidence>
<dbReference type="NCBIfam" id="TIGR01498">
    <property type="entry name" value="folK"/>
    <property type="match status" value="1"/>
</dbReference>
<dbReference type="GO" id="GO:0046656">
    <property type="term" value="P:folic acid biosynthetic process"/>
    <property type="evidence" value="ECO:0007669"/>
    <property type="project" value="UniProtKB-KW"/>
</dbReference>
<evidence type="ECO:0000256" key="1">
    <source>
        <dbReference type="ARBA" id="ARBA00005051"/>
    </source>
</evidence>
<dbReference type="GO" id="GO:0016301">
    <property type="term" value="F:kinase activity"/>
    <property type="evidence" value="ECO:0007669"/>
    <property type="project" value="UniProtKB-KW"/>
</dbReference>
<dbReference type="RefSeq" id="WP_245978566.1">
    <property type="nucleotide sequence ID" value="NZ_AP019700.1"/>
</dbReference>
<comment type="function">
    <text evidence="10">Catalyzes the transfer of pyrophosphate from adenosine triphosphate (ATP) to 6-hydroxymethyl-7,8-dihydropterin, an enzymatic step in folate biosynthesis pathway.</text>
</comment>
<dbReference type="AlphaFoldDB" id="A0A3N1KPM0"/>
<dbReference type="EMBL" id="RJKX01000018">
    <property type="protein sequence ID" value="ROP81242.1"/>
    <property type="molecule type" value="Genomic_DNA"/>
</dbReference>
<evidence type="ECO:0000259" key="14">
    <source>
        <dbReference type="PROSITE" id="PS00794"/>
    </source>
</evidence>
<comment type="similarity">
    <text evidence="2">Belongs to the HPPK family.</text>
</comment>
<dbReference type="CDD" id="cd00483">
    <property type="entry name" value="HPPK"/>
    <property type="match status" value="1"/>
</dbReference>
<feature type="domain" description="7,8-dihydro-6-hydroxymethylpterin-pyrophosphokinase" evidence="14">
    <location>
        <begin position="100"/>
        <end position="111"/>
    </location>
</feature>
<keyword evidence="8" id="KW-0067">ATP-binding</keyword>
<keyword evidence="7 15" id="KW-0418">Kinase</keyword>
<dbReference type="InterPro" id="IPR000550">
    <property type="entry name" value="Hppk"/>
</dbReference>
<dbReference type="PANTHER" id="PTHR43071">
    <property type="entry name" value="2-AMINO-4-HYDROXY-6-HYDROXYMETHYLDIHYDROPTERIDINE PYROPHOSPHOKINASE"/>
    <property type="match status" value="1"/>
</dbReference>
<evidence type="ECO:0000256" key="8">
    <source>
        <dbReference type="ARBA" id="ARBA00022840"/>
    </source>
</evidence>
<evidence type="ECO:0000256" key="3">
    <source>
        <dbReference type="ARBA" id="ARBA00013253"/>
    </source>
</evidence>
<organism evidence="15 16">
    <name type="scientific">Stella humosa</name>
    <dbReference type="NCBI Taxonomy" id="94"/>
    <lineage>
        <taxon>Bacteria</taxon>
        <taxon>Pseudomonadati</taxon>
        <taxon>Pseudomonadota</taxon>
        <taxon>Alphaproteobacteria</taxon>
        <taxon>Rhodospirillales</taxon>
        <taxon>Stellaceae</taxon>
        <taxon>Stella</taxon>
    </lineage>
</organism>
<dbReference type="SUPFAM" id="SSF55083">
    <property type="entry name" value="6-hydroxymethyl-7,8-dihydropterin pyrophosphokinase, HPPK"/>
    <property type="match status" value="1"/>
</dbReference>
<protein>
    <recommendedName>
        <fullName evidence="4">2-amino-4-hydroxy-6-hydroxymethyldihydropteridine pyrophosphokinase</fullName>
        <ecNumber evidence="3">2.7.6.3</ecNumber>
    </recommendedName>
    <alternativeName>
        <fullName evidence="11">6-hydroxymethyl-7,8-dihydropterin pyrophosphokinase</fullName>
    </alternativeName>
    <alternativeName>
        <fullName evidence="12">7,8-dihydro-6-hydroxymethylpterin-pyrophosphokinase</fullName>
    </alternativeName>
</protein>
<evidence type="ECO:0000256" key="5">
    <source>
        <dbReference type="ARBA" id="ARBA00022679"/>
    </source>
</evidence>
<dbReference type="PANTHER" id="PTHR43071:SF1">
    <property type="entry name" value="2-AMINO-4-HYDROXY-6-HYDROXYMETHYLDIHYDROPTERIDINE PYROPHOSPHOKINASE"/>
    <property type="match status" value="1"/>
</dbReference>
<evidence type="ECO:0000256" key="11">
    <source>
        <dbReference type="ARBA" id="ARBA00029766"/>
    </source>
</evidence>
<dbReference type="Proteomes" id="UP000278222">
    <property type="component" value="Unassembled WGS sequence"/>
</dbReference>
<dbReference type="Gene3D" id="3.30.70.560">
    <property type="entry name" value="7,8-Dihydro-6-hydroxymethylpterin-pyrophosphokinase HPPK"/>
    <property type="match status" value="1"/>
</dbReference>
<dbReference type="GO" id="GO:0046654">
    <property type="term" value="P:tetrahydrofolate biosynthetic process"/>
    <property type="evidence" value="ECO:0007669"/>
    <property type="project" value="UniProtKB-UniPathway"/>
</dbReference>
<feature type="region of interest" description="Disordered" evidence="13">
    <location>
        <begin position="174"/>
        <end position="195"/>
    </location>
</feature>
<keyword evidence="9" id="KW-0289">Folate biosynthesis</keyword>
<evidence type="ECO:0000256" key="10">
    <source>
        <dbReference type="ARBA" id="ARBA00029409"/>
    </source>
</evidence>
<evidence type="ECO:0000256" key="6">
    <source>
        <dbReference type="ARBA" id="ARBA00022741"/>
    </source>
</evidence>
<comment type="caution">
    <text evidence="15">The sequence shown here is derived from an EMBL/GenBank/DDBJ whole genome shotgun (WGS) entry which is preliminary data.</text>
</comment>
<reference evidence="15 16" key="1">
    <citation type="submission" date="2018-11" db="EMBL/GenBank/DDBJ databases">
        <title>Genomic Encyclopedia of Type Strains, Phase IV (KMG-IV): sequencing the most valuable type-strain genomes for metagenomic binning, comparative biology and taxonomic classification.</title>
        <authorList>
            <person name="Goeker M."/>
        </authorList>
    </citation>
    <scope>NUCLEOTIDE SEQUENCE [LARGE SCALE GENOMIC DNA]</scope>
    <source>
        <strain evidence="15 16">DSM 5900</strain>
    </source>
</reference>
<accession>A0A3N1KPM0</accession>
<sequence>MMAQSDPVAGDVFVALGANLPSPGGTSPMETCRAAVVRLSAAGIRVTGRSSWYATEPVGEPGQPWFVNGVVRAASGLGPEAILAALHRIEAEFGRVRERHWAARTLDLDLIDCRGLVRAGAPGPILPHPRLAERRFVLAPLAELAPGWRHPVTGATAQALLDRLPARPEAVRLAGQGPSALPQGAEFLDDRGRPH</sequence>
<dbReference type="GO" id="GO:0003848">
    <property type="term" value="F:2-amino-4-hydroxy-6-hydroxymethyldihydropteridine diphosphokinase activity"/>
    <property type="evidence" value="ECO:0007669"/>
    <property type="project" value="UniProtKB-EC"/>
</dbReference>
<dbReference type="Pfam" id="PF01288">
    <property type="entry name" value="HPPK"/>
    <property type="match status" value="1"/>
</dbReference>
<keyword evidence="5" id="KW-0808">Transferase</keyword>
<keyword evidence="6" id="KW-0547">Nucleotide-binding</keyword>